<proteinExistence type="inferred from homology"/>
<dbReference type="GO" id="GO:0006565">
    <property type="term" value="P:L-serine catabolic process"/>
    <property type="evidence" value="ECO:0007669"/>
    <property type="project" value="TreeGrafter"/>
</dbReference>
<evidence type="ECO:0000256" key="8">
    <source>
        <dbReference type="ARBA" id="ARBA00031427"/>
    </source>
</evidence>
<keyword evidence="5" id="KW-0663">Pyridoxal phosphate</keyword>
<evidence type="ECO:0000256" key="2">
    <source>
        <dbReference type="ARBA" id="ARBA00001933"/>
    </source>
</evidence>
<dbReference type="GO" id="GO:0006567">
    <property type="term" value="P:L-threonine catabolic process"/>
    <property type="evidence" value="ECO:0007669"/>
    <property type="project" value="TreeGrafter"/>
</dbReference>
<dbReference type="Proteomes" id="UP000287352">
    <property type="component" value="Unassembled WGS sequence"/>
</dbReference>
<dbReference type="EC" id="4.3.1.19" evidence="4"/>
<evidence type="ECO:0000313" key="11">
    <source>
        <dbReference type="Proteomes" id="UP000287352"/>
    </source>
</evidence>
<dbReference type="GO" id="GO:0003941">
    <property type="term" value="F:L-serine ammonia-lyase activity"/>
    <property type="evidence" value="ECO:0007669"/>
    <property type="project" value="TreeGrafter"/>
</dbReference>
<evidence type="ECO:0000256" key="7">
    <source>
        <dbReference type="ARBA" id="ARBA00025527"/>
    </source>
</evidence>
<name>A0A401ZX47_9CHLR</name>
<dbReference type="AlphaFoldDB" id="A0A401ZX47"/>
<dbReference type="CDD" id="cd01562">
    <property type="entry name" value="Thr-dehyd"/>
    <property type="match status" value="1"/>
</dbReference>
<dbReference type="PANTHER" id="PTHR48078">
    <property type="entry name" value="THREONINE DEHYDRATASE, MITOCHONDRIAL-RELATED"/>
    <property type="match status" value="1"/>
</dbReference>
<comment type="similarity">
    <text evidence="3">Belongs to the serine/threonine dehydratase family.</text>
</comment>
<dbReference type="Pfam" id="PF00291">
    <property type="entry name" value="PALP"/>
    <property type="match status" value="1"/>
</dbReference>
<keyword evidence="11" id="KW-1185">Reference proteome</keyword>
<accession>A0A401ZX47</accession>
<keyword evidence="6 10" id="KW-0456">Lyase</keyword>
<gene>
    <name evidence="10" type="ORF">KTT_12430</name>
</gene>
<dbReference type="EMBL" id="BIFR01000001">
    <property type="protein sequence ID" value="GCE11384.1"/>
    <property type="molecule type" value="Genomic_DNA"/>
</dbReference>
<feature type="domain" description="Tryptophan synthase beta chain-like PALP" evidence="9">
    <location>
        <begin position="21"/>
        <end position="308"/>
    </location>
</feature>
<dbReference type="Gene3D" id="3.40.50.1100">
    <property type="match status" value="2"/>
</dbReference>
<dbReference type="InterPro" id="IPR001926">
    <property type="entry name" value="TrpB-like_PALP"/>
</dbReference>
<organism evidence="10 11">
    <name type="scientific">Tengunoibacter tsumagoiensis</name>
    <dbReference type="NCBI Taxonomy" id="2014871"/>
    <lineage>
        <taxon>Bacteria</taxon>
        <taxon>Bacillati</taxon>
        <taxon>Chloroflexota</taxon>
        <taxon>Ktedonobacteria</taxon>
        <taxon>Ktedonobacterales</taxon>
        <taxon>Dictyobacteraceae</taxon>
        <taxon>Tengunoibacter</taxon>
    </lineage>
</organism>
<dbReference type="RefSeq" id="WP_218028877.1">
    <property type="nucleotide sequence ID" value="NZ_BIFR01000001.1"/>
</dbReference>
<dbReference type="GO" id="GO:0009097">
    <property type="term" value="P:isoleucine biosynthetic process"/>
    <property type="evidence" value="ECO:0007669"/>
    <property type="project" value="TreeGrafter"/>
</dbReference>
<dbReference type="FunFam" id="3.40.50.1100:FF:000005">
    <property type="entry name" value="Threonine dehydratase catabolic"/>
    <property type="match status" value="1"/>
</dbReference>
<evidence type="ECO:0000256" key="1">
    <source>
        <dbReference type="ARBA" id="ARBA00001274"/>
    </source>
</evidence>
<comment type="function">
    <text evidence="7">Catalyzes the anaerobic formation of alpha-ketobutyrate and ammonia from threonine in a two-step reaction. The first step involved a dehydration of threonine and a production of enamine intermediates (aminocrotonate), which tautomerizes to its imine form (iminobutyrate). Both intermediates are unstable and short-lived. The second step is the nonenzymatic hydrolysis of the enamine/imine intermediates to form 2-ketobutyrate and free ammonia. In the low water environment of the cell, the second step is accelerated by RidA.</text>
</comment>
<evidence type="ECO:0000313" key="10">
    <source>
        <dbReference type="EMBL" id="GCE11384.1"/>
    </source>
</evidence>
<evidence type="ECO:0000256" key="4">
    <source>
        <dbReference type="ARBA" id="ARBA00012096"/>
    </source>
</evidence>
<dbReference type="PANTHER" id="PTHR48078:SF7">
    <property type="entry name" value="BLL6502 PROTEIN"/>
    <property type="match status" value="1"/>
</dbReference>
<comment type="catalytic activity">
    <reaction evidence="1">
        <text>L-threonine = 2-oxobutanoate + NH4(+)</text>
        <dbReference type="Rhea" id="RHEA:22108"/>
        <dbReference type="ChEBI" id="CHEBI:16763"/>
        <dbReference type="ChEBI" id="CHEBI:28938"/>
        <dbReference type="ChEBI" id="CHEBI:57926"/>
        <dbReference type="EC" id="4.3.1.19"/>
    </reaction>
</comment>
<dbReference type="GO" id="GO:0004794">
    <property type="term" value="F:threonine deaminase activity"/>
    <property type="evidence" value="ECO:0007669"/>
    <property type="project" value="UniProtKB-EC"/>
</dbReference>
<evidence type="ECO:0000256" key="3">
    <source>
        <dbReference type="ARBA" id="ARBA00010869"/>
    </source>
</evidence>
<sequence>MSQSMHVPTLFDILQAQRRIRPYLAPTPLYSYPALNNLLGTSIYLKHENHLPVGAFKVRGGVNLIAQLSPEERTLGVIAASTGNHGQSVSYAARLFGVSSRIVVPLQANPGKVAAMQGMGSEVIFHGEKFDDAKHYCEELAQEHGYRYIHSGNEPDLIAGVATAYLEMLADEPELKTIIVPIGGGSGAAAACIAAKALNPTIKVIGVQSEASPAAYESWRQHRLIHAPNQTIAEGLATGTAFELPQRILWETLDDFLLVSDQEILQAMVWLLEHAHTLAEAAGASALAAAYRLRTELAGQKVGVICSGGNTSLVQLKQALALTNESKQ</sequence>
<dbReference type="SUPFAM" id="SSF53686">
    <property type="entry name" value="Tryptophan synthase beta subunit-like PLP-dependent enzymes"/>
    <property type="match status" value="1"/>
</dbReference>
<dbReference type="InterPro" id="IPR036052">
    <property type="entry name" value="TrpB-like_PALP_sf"/>
</dbReference>
<protein>
    <recommendedName>
        <fullName evidence="4">threonine ammonia-lyase</fullName>
        <ecNumber evidence="4">4.3.1.19</ecNumber>
    </recommendedName>
    <alternativeName>
        <fullName evidence="8">Threonine deaminase</fullName>
    </alternativeName>
</protein>
<evidence type="ECO:0000259" key="9">
    <source>
        <dbReference type="Pfam" id="PF00291"/>
    </source>
</evidence>
<dbReference type="InterPro" id="IPR050147">
    <property type="entry name" value="Ser/Thr_Dehydratase"/>
</dbReference>
<reference evidence="11" key="1">
    <citation type="submission" date="2018-12" db="EMBL/GenBank/DDBJ databases">
        <title>Tengunoibacter tsumagoiensis gen. nov., sp. nov., Dictyobacter kobayashii sp. nov., D. alpinus sp. nov., and D. joshuensis sp. nov. and description of Dictyobacteraceae fam. nov. within the order Ktedonobacterales isolated from Tengu-no-mugimeshi.</title>
        <authorList>
            <person name="Wang C.M."/>
            <person name="Zheng Y."/>
            <person name="Sakai Y."/>
            <person name="Toyoda A."/>
            <person name="Minakuchi Y."/>
            <person name="Abe K."/>
            <person name="Yokota A."/>
            <person name="Yabe S."/>
        </authorList>
    </citation>
    <scope>NUCLEOTIDE SEQUENCE [LARGE SCALE GENOMIC DNA]</scope>
    <source>
        <strain evidence="11">Uno3</strain>
    </source>
</reference>
<comment type="cofactor">
    <cofactor evidence="2">
        <name>pyridoxal 5'-phosphate</name>
        <dbReference type="ChEBI" id="CHEBI:597326"/>
    </cofactor>
</comment>
<evidence type="ECO:0000256" key="5">
    <source>
        <dbReference type="ARBA" id="ARBA00022898"/>
    </source>
</evidence>
<evidence type="ECO:0000256" key="6">
    <source>
        <dbReference type="ARBA" id="ARBA00023239"/>
    </source>
</evidence>
<comment type="caution">
    <text evidence="10">The sequence shown here is derived from an EMBL/GenBank/DDBJ whole genome shotgun (WGS) entry which is preliminary data.</text>
</comment>